<evidence type="ECO:0000259" key="11">
    <source>
        <dbReference type="Pfam" id="PF02397"/>
    </source>
</evidence>
<dbReference type="GO" id="GO:0000271">
    <property type="term" value="P:polysaccharide biosynthetic process"/>
    <property type="evidence" value="ECO:0007669"/>
    <property type="project" value="UniProtKB-KW"/>
</dbReference>
<dbReference type="Proteomes" id="UP000265750">
    <property type="component" value="Unassembled WGS sequence"/>
</dbReference>
<name>A0A3A1WIE3_9HYPH</name>
<dbReference type="GO" id="GO:0016780">
    <property type="term" value="F:phosphotransferase activity, for other substituted phosphate groups"/>
    <property type="evidence" value="ECO:0007669"/>
    <property type="project" value="TreeGrafter"/>
</dbReference>
<dbReference type="GO" id="GO:0005886">
    <property type="term" value="C:plasma membrane"/>
    <property type="evidence" value="ECO:0007669"/>
    <property type="project" value="UniProtKB-SubCell"/>
</dbReference>
<evidence type="ECO:0000256" key="4">
    <source>
        <dbReference type="ARBA" id="ARBA00022475"/>
    </source>
</evidence>
<keyword evidence="7 10" id="KW-1133">Transmembrane helix</keyword>
<protein>
    <submittedName>
        <fullName evidence="12">Exopolysaccharide biosynthesis polyprenyl glycosylphosphotransferase</fullName>
    </submittedName>
</protein>
<evidence type="ECO:0000256" key="5">
    <source>
        <dbReference type="ARBA" id="ARBA00022679"/>
    </source>
</evidence>
<gene>
    <name evidence="12" type="ORF">D3218_12045</name>
</gene>
<keyword evidence="13" id="KW-1185">Reference proteome</keyword>
<dbReference type="Pfam" id="PF02397">
    <property type="entry name" value="Bac_transf"/>
    <property type="match status" value="1"/>
</dbReference>
<proteinExistence type="inferred from homology"/>
<dbReference type="PANTHER" id="PTHR30576:SF4">
    <property type="entry name" value="UNDECAPRENYL-PHOSPHATE GALACTOSE PHOSPHOTRANSFERASE"/>
    <property type="match status" value="1"/>
</dbReference>
<keyword evidence="5 12" id="KW-0808">Transferase</keyword>
<evidence type="ECO:0000256" key="2">
    <source>
        <dbReference type="ARBA" id="ARBA00004236"/>
    </source>
</evidence>
<feature type="transmembrane region" description="Helical" evidence="10">
    <location>
        <begin position="38"/>
        <end position="59"/>
    </location>
</feature>
<dbReference type="OrthoDB" id="9808602at2"/>
<comment type="similarity">
    <text evidence="3">Belongs to the bacterial sugar transferase family.</text>
</comment>
<sequence length="230" mass="26011">MAKITSLAAGTKSNVASRPAEVDLSRPVGGSLKRAVDVTLTLGALLVLSPLMLLIIAAMKISDPGPVFFGHKRVGFDGRHFRCYKFRSMATNSAELLQRLLQSDPAASAEWEATQKLRNDPRVTRLGRFLRETSLDELPQLFNVLRGEMSLIGPRPIVDEEVHRYTHRFEAYKRTRPGVTGMWQVNGRSNTSYASRVKFDTYYVRHWSLWLDVQILFKTIKVVMNREGSC</sequence>
<dbReference type="AlphaFoldDB" id="A0A3A1WIE3"/>
<dbReference type="RefSeq" id="WP_119540337.1">
    <property type="nucleotide sequence ID" value="NZ_QYRN01000006.1"/>
</dbReference>
<dbReference type="NCBIfam" id="TIGR03025">
    <property type="entry name" value="EPS_sugtrans"/>
    <property type="match status" value="1"/>
</dbReference>
<reference evidence="13" key="1">
    <citation type="submission" date="2018-09" db="EMBL/GenBank/DDBJ databases">
        <authorList>
            <person name="Tuo L."/>
        </authorList>
    </citation>
    <scope>NUCLEOTIDE SEQUENCE [LARGE SCALE GENOMIC DNA]</scope>
    <source>
        <strain evidence="13">M2BS4Y-1</strain>
    </source>
</reference>
<keyword evidence="4" id="KW-1003">Cell membrane</keyword>
<evidence type="ECO:0000256" key="9">
    <source>
        <dbReference type="ARBA" id="ARBA00023169"/>
    </source>
</evidence>
<dbReference type="PANTHER" id="PTHR30576">
    <property type="entry name" value="COLANIC BIOSYNTHESIS UDP-GLUCOSE LIPID CARRIER TRANSFERASE"/>
    <property type="match status" value="1"/>
</dbReference>
<comment type="caution">
    <text evidence="12">The sequence shown here is derived from an EMBL/GenBank/DDBJ whole genome shotgun (WGS) entry which is preliminary data.</text>
</comment>
<organism evidence="12 13">
    <name type="scientific">Aureimonas flava</name>
    <dbReference type="NCBI Taxonomy" id="2320271"/>
    <lineage>
        <taxon>Bacteria</taxon>
        <taxon>Pseudomonadati</taxon>
        <taxon>Pseudomonadota</taxon>
        <taxon>Alphaproteobacteria</taxon>
        <taxon>Hyphomicrobiales</taxon>
        <taxon>Aurantimonadaceae</taxon>
        <taxon>Aureimonas</taxon>
    </lineage>
</organism>
<comment type="subcellular location">
    <subcellularLocation>
        <location evidence="2">Cell membrane</location>
    </subcellularLocation>
    <subcellularLocation>
        <location evidence="1">Membrane</location>
        <topology evidence="1">Multi-pass membrane protein</topology>
    </subcellularLocation>
</comment>
<evidence type="ECO:0000313" key="13">
    <source>
        <dbReference type="Proteomes" id="UP000265750"/>
    </source>
</evidence>
<feature type="domain" description="Bacterial sugar transferase" evidence="11">
    <location>
        <begin position="33"/>
        <end position="224"/>
    </location>
</feature>
<evidence type="ECO:0000256" key="3">
    <source>
        <dbReference type="ARBA" id="ARBA00006464"/>
    </source>
</evidence>
<evidence type="ECO:0000256" key="6">
    <source>
        <dbReference type="ARBA" id="ARBA00022692"/>
    </source>
</evidence>
<dbReference type="InterPro" id="IPR017475">
    <property type="entry name" value="EPS_sugar_tfrase"/>
</dbReference>
<evidence type="ECO:0000256" key="8">
    <source>
        <dbReference type="ARBA" id="ARBA00023136"/>
    </source>
</evidence>
<evidence type="ECO:0000256" key="1">
    <source>
        <dbReference type="ARBA" id="ARBA00004141"/>
    </source>
</evidence>
<evidence type="ECO:0000313" key="12">
    <source>
        <dbReference type="EMBL" id="RIY00026.1"/>
    </source>
</evidence>
<accession>A0A3A1WIE3</accession>
<dbReference type="InterPro" id="IPR003362">
    <property type="entry name" value="Bact_transf"/>
</dbReference>
<keyword evidence="6 10" id="KW-0812">Transmembrane</keyword>
<keyword evidence="8 10" id="KW-0472">Membrane</keyword>
<evidence type="ECO:0000256" key="7">
    <source>
        <dbReference type="ARBA" id="ARBA00022989"/>
    </source>
</evidence>
<evidence type="ECO:0000256" key="10">
    <source>
        <dbReference type="SAM" id="Phobius"/>
    </source>
</evidence>
<dbReference type="EMBL" id="QYRN01000006">
    <property type="protein sequence ID" value="RIY00026.1"/>
    <property type="molecule type" value="Genomic_DNA"/>
</dbReference>
<keyword evidence="9" id="KW-0270">Exopolysaccharide synthesis</keyword>